<dbReference type="EMBL" id="BAABIM010000002">
    <property type="protein sequence ID" value="GAA4680579.1"/>
    <property type="molecule type" value="Genomic_DNA"/>
</dbReference>
<accession>A0ABP8W3R3</accession>
<keyword evidence="1" id="KW-0812">Transmembrane</keyword>
<name>A0ABP8W3R3_9ACTN</name>
<reference evidence="3" key="1">
    <citation type="journal article" date="2019" name="Int. J. Syst. Evol. Microbiol.">
        <title>The Global Catalogue of Microorganisms (GCM) 10K type strain sequencing project: providing services to taxonomists for standard genome sequencing and annotation.</title>
        <authorList>
            <consortium name="The Broad Institute Genomics Platform"/>
            <consortium name="The Broad Institute Genome Sequencing Center for Infectious Disease"/>
            <person name="Wu L."/>
            <person name="Ma J."/>
        </authorList>
    </citation>
    <scope>NUCLEOTIDE SEQUENCE [LARGE SCALE GENOMIC DNA]</scope>
    <source>
        <strain evidence="3">JCM 18127</strain>
    </source>
</reference>
<organism evidence="2 3">
    <name type="scientific">Nocardioides nanhaiensis</name>
    <dbReference type="NCBI Taxonomy" id="1476871"/>
    <lineage>
        <taxon>Bacteria</taxon>
        <taxon>Bacillati</taxon>
        <taxon>Actinomycetota</taxon>
        <taxon>Actinomycetes</taxon>
        <taxon>Propionibacteriales</taxon>
        <taxon>Nocardioidaceae</taxon>
        <taxon>Nocardioides</taxon>
    </lineage>
</organism>
<sequence>MNLPRAVSRAFRRVREPRVERFIMLATYLLALMMGVSAWFNPPSSIEGTIGVALTSAWAILLMVCGGFGAAGVLPGLWWAERVATKAGMTGAAIYAAVVAYLHFDGPGNRLPQFGAIAIVVLVFIGRAYKVRGINYEPRPEKE</sequence>
<evidence type="ECO:0000313" key="3">
    <source>
        <dbReference type="Proteomes" id="UP001500621"/>
    </source>
</evidence>
<dbReference type="Proteomes" id="UP001500621">
    <property type="component" value="Unassembled WGS sequence"/>
</dbReference>
<protein>
    <submittedName>
        <fullName evidence="2">Uncharacterized protein</fullName>
    </submittedName>
</protein>
<evidence type="ECO:0000313" key="2">
    <source>
        <dbReference type="EMBL" id="GAA4680579.1"/>
    </source>
</evidence>
<keyword evidence="3" id="KW-1185">Reference proteome</keyword>
<comment type="caution">
    <text evidence="2">The sequence shown here is derived from an EMBL/GenBank/DDBJ whole genome shotgun (WGS) entry which is preliminary data.</text>
</comment>
<keyword evidence="1" id="KW-0472">Membrane</keyword>
<dbReference type="RefSeq" id="WP_345264753.1">
    <property type="nucleotide sequence ID" value="NZ_BAABIM010000002.1"/>
</dbReference>
<gene>
    <name evidence="2" type="ORF">GCM10023226_17180</name>
</gene>
<feature type="transmembrane region" description="Helical" evidence="1">
    <location>
        <begin position="87"/>
        <end position="104"/>
    </location>
</feature>
<evidence type="ECO:0000256" key="1">
    <source>
        <dbReference type="SAM" id="Phobius"/>
    </source>
</evidence>
<proteinExistence type="predicted"/>
<feature type="transmembrane region" description="Helical" evidence="1">
    <location>
        <begin position="110"/>
        <end position="129"/>
    </location>
</feature>
<feature type="transmembrane region" description="Helical" evidence="1">
    <location>
        <begin position="21"/>
        <end position="40"/>
    </location>
</feature>
<keyword evidence="1" id="KW-1133">Transmembrane helix</keyword>
<feature type="transmembrane region" description="Helical" evidence="1">
    <location>
        <begin position="52"/>
        <end position="80"/>
    </location>
</feature>